<name>A0AAV2SGH3_MEGNR</name>
<dbReference type="Proteomes" id="UP001497623">
    <property type="component" value="Unassembled WGS sequence"/>
</dbReference>
<evidence type="ECO:0000313" key="2">
    <source>
        <dbReference type="EMBL" id="CAL4195928.1"/>
    </source>
</evidence>
<feature type="transmembrane region" description="Helical" evidence="1">
    <location>
        <begin position="12"/>
        <end position="34"/>
    </location>
</feature>
<keyword evidence="1" id="KW-0812">Transmembrane</keyword>
<organism evidence="2 3">
    <name type="scientific">Meganyctiphanes norvegica</name>
    <name type="common">Northern krill</name>
    <name type="synonym">Thysanopoda norvegica</name>
    <dbReference type="NCBI Taxonomy" id="48144"/>
    <lineage>
        <taxon>Eukaryota</taxon>
        <taxon>Metazoa</taxon>
        <taxon>Ecdysozoa</taxon>
        <taxon>Arthropoda</taxon>
        <taxon>Crustacea</taxon>
        <taxon>Multicrustacea</taxon>
        <taxon>Malacostraca</taxon>
        <taxon>Eumalacostraca</taxon>
        <taxon>Eucarida</taxon>
        <taxon>Euphausiacea</taxon>
        <taxon>Euphausiidae</taxon>
        <taxon>Meganyctiphanes</taxon>
    </lineage>
</organism>
<keyword evidence="1" id="KW-1133">Transmembrane helix</keyword>
<comment type="caution">
    <text evidence="2">The sequence shown here is derived from an EMBL/GenBank/DDBJ whole genome shotgun (WGS) entry which is preliminary data.</text>
</comment>
<reference evidence="2 3" key="1">
    <citation type="submission" date="2024-05" db="EMBL/GenBank/DDBJ databases">
        <authorList>
            <person name="Wallberg A."/>
        </authorList>
    </citation>
    <scope>NUCLEOTIDE SEQUENCE [LARGE SCALE GENOMIC DNA]</scope>
</reference>
<gene>
    <name evidence="2" type="ORF">MNOR_LOCUS37097</name>
</gene>
<dbReference type="EMBL" id="CAXKWB010072132">
    <property type="protein sequence ID" value="CAL4195928.1"/>
    <property type="molecule type" value="Genomic_DNA"/>
</dbReference>
<evidence type="ECO:0000256" key="1">
    <source>
        <dbReference type="SAM" id="Phobius"/>
    </source>
</evidence>
<sequence length="102" mass="11764">MTLQIAEYNVFFTFHWMSSGLPFVPTLTLLVLLCPHMCKLPAILICQIFHYKVLGFGHCRPAHSTLYAQSVLLKLTEGTVFVTLLDDHKLWIHIFNIMNWAC</sequence>
<accession>A0AAV2SGH3</accession>
<keyword evidence="3" id="KW-1185">Reference proteome</keyword>
<evidence type="ECO:0000313" key="3">
    <source>
        <dbReference type="Proteomes" id="UP001497623"/>
    </source>
</evidence>
<proteinExistence type="predicted"/>
<dbReference type="AlphaFoldDB" id="A0AAV2SGH3"/>
<protein>
    <submittedName>
        <fullName evidence="2">Uncharacterized protein</fullName>
    </submittedName>
</protein>
<keyword evidence="1" id="KW-0472">Membrane</keyword>